<name>A0A376TS02_ECOLX</name>
<keyword evidence="7 8" id="KW-0472">Membrane</keyword>
<evidence type="ECO:0000256" key="3">
    <source>
        <dbReference type="ARBA" id="ARBA00022475"/>
    </source>
</evidence>
<keyword evidence="6 8" id="KW-1133">Transmembrane helix</keyword>
<proteinExistence type="predicted"/>
<gene>
    <name evidence="9" type="primary">yhjV_2</name>
    <name evidence="9" type="ORF">NCTC8985_04674</name>
</gene>
<reference evidence="9 10" key="1">
    <citation type="submission" date="2018-06" db="EMBL/GenBank/DDBJ databases">
        <authorList>
            <consortium name="Pathogen Informatics"/>
            <person name="Doyle S."/>
        </authorList>
    </citation>
    <scope>NUCLEOTIDE SEQUENCE [LARGE SCALE GENOMIC DNA]</scope>
    <source>
        <strain evidence="9 10">NCTC8985</strain>
    </source>
</reference>
<keyword evidence="2" id="KW-0813">Transport</keyword>
<feature type="transmembrane region" description="Helical" evidence="8">
    <location>
        <begin position="73"/>
        <end position="93"/>
    </location>
</feature>
<evidence type="ECO:0000256" key="7">
    <source>
        <dbReference type="ARBA" id="ARBA00023136"/>
    </source>
</evidence>
<dbReference type="AlphaFoldDB" id="A0A376TS02"/>
<dbReference type="Proteomes" id="UP000254405">
    <property type="component" value="Unassembled WGS sequence"/>
</dbReference>
<keyword evidence="4" id="KW-0997">Cell inner membrane</keyword>
<dbReference type="InterPro" id="IPR018227">
    <property type="entry name" value="Amino_acid_transport_2"/>
</dbReference>
<keyword evidence="5 8" id="KW-0812">Transmembrane</keyword>
<evidence type="ECO:0000313" key="9">
    <source>
        <dbReference type="EMBL" id="STI79289.1"/>
    </source>
</evidence>
<feature type="transmembrane region" description="Helical" evidence="8">
    <location>
        <begin position="99"/>
        <end position="117"/>
    </location>
</feature>
<dbReference type="PANTHER" id="PTHR35334:SF5">
    <property type="entry name" value="INNER MEMBRANE TRANSPORT PROTEIN YHJV"/>
    <property type="match status" value="1"/>
</dbReference>
<evidence type="ECO:0000256" key="1">
    <source>
        <dbReference type="ARBA" id="ARBA00004429"/>
    </source>
</evidence>
<evidence type="ECO:0000256" key="6">
    <source>
        <dbReference type="ARBA" id="ARBA00022989"/>
    </source>
</evidence>
<sequence length="193" mass="22335">MRNFVELRPPRDLPSESVASFFTYCVFDFSTCCARETGFIHFCEADFFLDRTLCSTTHYRNTIRNCLLTRYDFGWVLLCIAWRLVPGTVLMPVQIGLKGIWVFITAAIIAYPATWVVQDIYLKTLSESDSCNDYNRYYQSLPGKNWGIFLGVIYFLMIIHGIFIYSLAVVFDSGLVPENLRFNRCRSFTISTL</sequence>
<comment type="subcellular location">
    <subcellularLocation>
        <location evidence="1">Cell inner membrane</location>
        <topology evidence="1">Multi-pass membrane protein</topology>
    </subcellularLocation>
</comment>
<evidence type="ECO:0000313" key="10">
    <source>
        <dbReference type="Proteomes" id="UP000254405"/>
    </source>
</evidence>
<evidence type="ECO:0000256" key="2">
    <source>
        <dbReference type="ARBA" id="ARBA00022448"/>
    </source>
</evidence>
<evidence type="ECO:0000256" key="4">
    <source>
        <dbReference type="ARBA" id="ARBA00022519"/>
    </source>
</evidence>
<evidence type="ECO:0000256" key="8">
    <source>
        <dbReference type="SAM" id="Phobius"/>
    </source>
</evidence>
<dbReference type="GO" id="GO:0003333">
    <property type="term" value="P:amino acid transmembrane transport"/>
    <property type="evidence" value="ECO:0007669"/>
    <property type="project" value="InterPro"/>
</dbReference>
<dbReference type="GO" id="GO:0005886">
    <property type="term" value="C:plasma membrane"/>
    <property type="evidence" value="ECO:0007669"/>
    <property type="project" value="UniProtKB-SubCell"/>
</dbReference>
<evidence type="ECO:0000256" key="5">
    <source>
        <dbReference type="ARBA" id="ARBA00022692"/>
    </source>
</evidence>
<accession>A0A376TS02</accession>
<feature type="transmembrane region" description="Helical" evidence="8">
    <location>
        <begin position="146"/>
        <end position="171"/>
    </location>
</feature>
<keyword evidence="3" id="KW-1003">Cell membrane</keyword>
<dbReference type="PANTHER" id="PTHR35334">
    <property type="entry name" value="SERINE TRANSPORTER"/>
    <property type="match status" value="1"/>
</dbReference>
<dbReference type="EMBL" id="UGCO01000001">
    <property type="protein sequence ID" value="STI79289.1"/>
    <property type="molecule type" value="Genomic_DNA"/>
</dbReference>
<protein>
    <submittedName>
        <fullName evidence="9">Transport protein YhjV</fullName>
    </submittedName>
</protein>
<organism evidence="9 10">
    <name type="scientific">Escherichia coli</name>
    <dbReference type="NCBI Taxonomy" id="562"/>
    <lineage>
        <taxon>Bacteria</taxon>
        <taxon>Pseudomonadati</taxon>
        <taxon>Pseudomonadota</taxon>
        <taxon>Gammaproteobacteria</taxon>
        <taxon>Enterobacterales</taxon>
        <taxon>Enterobacteriaceae</taxon>
        <taxon>Escherichia</taxon>
    </lineage>
</organism>